<dbReference type="InterPro" id="IPR014043">
    <property type="entry name" value="Acyl_transferase_dom"/>
</dbReference>
<keyword evidence="1 4" id="KW-0808">Transferase</keyword>
<keyword evidence="2 4" id="KW-0012">Acyltransferase</keyword>
<dbReference type="PANTHER" id="PTHR42681:SF1">
    <property type="entry name" value="MALONYL-COA-ACYL CARRIER PROTEIN TRANSACYLASE, MITOCHONDRIAL"/>
    <property type="match status" value="1"/>
</dbReference>
<evidence type="ECO:0000259" key="6">
    <source>
        <dbReference type="SMART" id="SM00827"/>
    </source>
</evidence>
<feature type="active site" evidence="5">
    <location>
        <position position="194"/>
    </location>
</feature>
<dbReference type="InterPro" id="IPR001227">
    <property type="entry name" value="Ac_transferase_dom_sf"/>
</dbReference>
<evidence type="ECO:0000256" key="2">
    <source>
        <dbReference type="ARBA" id="ARBA00023315"/>
    </source>
</evidence>
<dbReference type="EMBL" id="FZOD01000017">
    <property type="protein sequence ID" value="SNS83935.1"/>
    <property type="molecule type" value="Genomic_DNA"/>
</dbReference>
<sequence>MSVAFLYPGQGTQRPGMLHDLPGHPAVTATLAEAERIMPGSSRQDTAEALKSTVTTQVALCVAGVAATHALADEGAAPDAVAGHSSGTFPAAVAAGALTFAEALTAVRHRGELMRDAYPSGYGMAAVLGLTVSQVRRVVASITTDDDPAYVAVVDTDQQVVIAGSTRALERLATQAARAGARRVQRLHIGVPSHCPLLDHVADAMADHLAKIPQRPLAVPYLGDATGRLLHDGGAVLDDLARGVATTLRWRDAIALLGELGTTVFIQTPPGHVLARIAQAAHPRARVITLAETGIADAALLARRAHSRTEPYRAKSWR</sequence>
<comment type="catalytic activity">
    <reaction evidence="3 4">
        <text>holo-[ACP] + malonyl-CoA = malonyl-[ACP] + CoA</text>
        <dbReference type="Rhea" id="RHEA:41792"/>
        <dbReference type="Rhea" id="RHEA-COMP:9623"/>
        <dbReference type="Rhea" id="RHEA-COMP:9685"/>
        <dbReference type="ChEBI" id="CHEBI:57287"/>
        <dbReference type="ChEBI" id="CHEBI:57384"/>
        <dbReference type="ChEBI" id="CHEBI:64479"/>
        <dbReference type="ChEBI" id="CHEBI:78449"/>
        <dbReference type="EC" id="2.3.1.39"/>
    </reaction>
</comment>
<proteinExistence type="inferred from homology"/>
<evidence type="ECO:0000313" key="7">
    <source>
        <dbReference type="EMBL" id="SNS83935.1"/>
    </source>
</evidence>
<dbReference type="InterPro" id="IPR016036">
    <property type="entry name" value="Malonyl_transacylase_ACP-bd"/>
</dbReference>
<dbReference type="RefSeq" id="WP_179282109.1">
    <property type="nucleotide sequence ID" value="NZ_FZOD01000017.1"/>
</dbReference>
<dbReference type="PANTHER" id="PTHR42681">
    <property type="entry name" value="MALONYL-COA-ACYL CARRIER PROTEIN TRANSACYLASE, MITOCHONDRIAL"/>
    <property type="match status" value="1"/>
</dbReference>
<dbReference type="SUPFAM" id="SSF52151">
    <property type="entry name" value="FabD/lysophospholipase-like"/>
    <property type="match status" value="1"/>
</dbReference>
<comment type="similarity">
    <text evidence="4">Belongs to the fabD family.</text>
</comment>
<dbReference type="SMART" id="SM00827">
    <property type="entry name" value="PKS_AT"/>
    <property type="match status" value="1"/>
</dbReference>
<evidence type="ECO:0000256" key="3">
    <source>
        <dbReference type="ARBA" id="ARBA00048462"/>
    </source>
</evidence>
<reference evidence="7 8" key="1">
    <citation type="submission" date="2017-06" db="EMBL/GenBank/DDBJ databases">
        <authorList>
            <person name="Kim H.J."/>
            <person name="Triplett B.A."/>
        </authorList>
    </citation>
    <scope>NUCLEOTIDE SEQUENCE [LARGE SCALE GENOMIC DNA]</scope>
    <source>
        <strain evidence="7 8">CGMCC 4.2132</strain>
    </source>
</reference>
<dbReference type="InterPro" id="IPR016035">
    <property type="entry name" value="Acyl_Trfase/lysoPLipase"/>
</dbReference>
<name>A0A239HRX5_9ACTN</name>
<accession>A0A239HRX5</accession>
<dbReference type="GO" id="GO:0006633">
    <property type="term" value="P:fatty acid biosynthetic process"/>
    <property type="evidence" value="ECO:0007669"/>
    <property type="project" value="TreeGrafter"/>
</dbReference>
<dbReference type="Gene3D" id="3.30.70.250">
    <property type="entry name" value="Malonyl-CoA ACP transacylase, ACP-binding"/>
    <property type="match status" value="1"/>
</dbReference>
<dbReference type="InterPro" id="IPR024925">
    <property type="entry name" value="Malonyl_CoA-ACP_transAc"/>
</dbReference>
<organism evidence="7 8">
    <name type="scientific">Streptosporangium subroseum</name>
    <dbReference type="NCBI Taxonomy" id="106412"/>
    <lineage>
        <taxon>Bacteria</taxon>
        <taxon>Bacillati</taxon>
        <taxon>Actinomycetota</taxon>
        <taxon>Actinomycetes</taxon>
        <taxon>Streptosporangiales</taxon>
        <taxon>Streptosporangiaceae</taxon>
        <taxon>Streptosporangium</taxon>
    </lineage>
</organism>
<protein>
    <recommendedName>
        <fullName evidence="4">Malonyl CoA-acyl carrier protein transacylase</fullName>
        <ecNumber evidence="4">2.3.1.39</ecNumber>
    </recommendedName>
</protein>
<dbReference type="InterPro" id="IPR050858">
    <property type="entry name" value="Mal-CoA-ACP_Trans/PKS_FabD"/>
</dbReference>
<dbReference type="EC" id="2.3.1.39" evidence="4"/>
<dbReference type="GO" id="GO:0004314">
    <property type="term" value="F:[acyl-carrier-protein] S-malonyltransferase activity"/>
    <property type="evidence" value="ECO:0007669"/>
    <property type="project" value="UniProtKB-EC"/>
</dbReference>
<gene>
    <name evidence="7" type="ORF">SAMN05216276_1017105</name>
</gene>
<dbReference type="PIRSF" id="PIRSF000446">
    <property type="entry name" value="Mct"/>
    <property type="match status" value="1"/>
</dbReference>
<dbReference type="AlphaFoldDB" id="A0A239HRX5"/>
<dbReference type="Gene3D" id="3.40.366.10">
    <property type="entry name" value="Malonyl-Coenzyme A Acyl Carrier Protein, domain 2"/>
    <property type="match status" value="1"/>
</dbReference>
<keyword evidence="8" id="KW-1185">Reference proteome</keyword>
<evidence type="ECO:0000313" key="8">
    <source>
        <dbReference type="Proteomes" id="UP000198282"/>
    </source>
</evidence>
<evidence type="ECO:0000256" key="5">
    <source>
        <dbReference type="PIRSR" id="PIRSR000446-1"/>
    </source>
</evidence>
<feature type="active site" evidence="5">
    <location>
        <position position="85"/>
    </location>
</feature>
<dbReference type="SUPFAM" id="SSF55048">
    <property type="entry name" value="Probable ACP-binding domain of malonyl-CoA ACP transacylase"/>
    <property type="match status" value="1"/>
</dbReference>
<dbReference type="GO" id="GO:0005829">
    <property type="term" value="C:cytosol"/>
    <property type="evidence" value="ECO:0007669"/>
    <property type="project" value="TreeGrafter"/>
</dbReference>
<feature type="domain" description="Malonyl-CoA:ACP transacylase (MAT)" evidence="6">
    <location>
        <begin position="6"/>
        <end position="306"/>
    </location>
</feature>
<dbReference type="Proteomes" id="UP000198282">
    <property type="component" value="Unassembled WGS sequence"/>
</dbReference>
<evidence type="ECO:0000256" key="1">
    <source>
        <dbReference type="ARBA" id="ARBA00022679"/>
    </source>
</evidence>
<evidence type="ECO:0000256" key="4">
    <source>
        <dbReference type="PIRNR" id="PIRNR000446"/>
    </source>
</evidence>
<dbReference type="Pfam" id="PF00698">
    <property type="entry name" value="Acyl_transf_1"/>
    <property type="match status" value="1"/>
</dbReference>